<evidence type="ECO:0000256" key="4">
    <source>
        <dbReference type="ARBA" id="ARBA00022475"/>
    </source>
</evidence>
<dbReference type="EC" id="4.1.1.97" evidence="11"/>
<feature type="transmembrane region" description="Helical" evidence="9">
    <location>
        <begin position="61"/>
        <end position="80"/>
    </location>
</feature>
<feature type="transmembrane region" description="Helical" evidence="9">
    <location>
        <begin position="183"/>
        <end position="201"/>
    </location>
</feature>
<evidence type="ECO:0000313" key="12">
    <source>
        <dbReference type="Proteomes" id="UP001281130"/>
    </source>
</evidence>
<dbReference type="InterPro" id="IPR017580">
    <property type="entry name" value="OHCU_decarboxylase-1"/>
</dbReference>
<evidence type="ECO:0000256" key="1">
    <source>
        <dbReference type="ARBA" id="ARBA00004651"/>
    </source>
</evidence>
<evidence type="ECO:0000256" key="8">
    <source>
        <dbReference type="ARBA" id="ARBA00023136"/>
    </source>
</evidence>
<evidence type="ECO:0000259" key="10">
    <source>
        <dbReference type="Pfam" id="PF09349"/>
    </source>
</evidence>
<organism evidence="11 12">
    <name type="scientific">Rubrobacter radiotolerans</name>
    <name type="common">Arthrobacter radiotolerans</name>
    <dbReference type="NCBI Taxonomy" id="42256"/>
    <lineage>
        <taxon>Bacteria</taxon>
        <taxon>Bacillati</taxon>
        <taxon>Actinomycetota</taxon>
        <taxon>Rubrobacteria</taxon>
        <taxon>Rubrobacterales</taxon>
        <taxon>Rubrobacteraceae</taxon>
        <taxon>Rubrobacter</taxon>
    </lineage>
</organism>
<feature type="transmembrane region" description="Helical" evidence="9">
    <location>
        <begin position="12"/>
        <end position="29"/>
    </location>
</feature>
<dbReference type="SUPFAM" id="SSF158694">
    <property type="entry name" value="UraD-Like"/>
    <property type="match status" value="1"/>
</dbReference>
<dbReference type="GO" id="GO:0051997">
    <property type="term" value="F:2-oxo-4-hydroxy-4-carboxy-5-ureidoimidazoline decarboxylase activity"/>
    <property type="evidence" value="ECO:0007669"/>
    <property type="project" value="UniProtKB-EC"/>
</dbReference>
<feature type="transmembrane region" description="Helical" evidence="9">
    <location>
        <begin position="159"/>
        <end position="176"/>
    </location>
</feature>
<feature type="transmembrane region" description="Helical" evidence="9">
    <location>
        <begin position="92"/>
        <end position="111"/>
    </location>
</feature>
<keyword evidence="7 9" id="KW-1133">Transmembrane helix</keyword>
<keyword evidence="3" id="KW-0813">Transport</keyword>
<feature type="transmembrane region" description="Helical" evidence="9">
    <location>
        <begin position="394"/>
        <end position="415"/>
    </location>
</feature>
<dbReference type="NCBIfam" id="TIGR03164">
    <property type="entry name" value="UHCUDC"/>
    <property type="match status" value="1"/>
</dbReference>
<sequence length="638" mass="68196">MAVYGFQHLLSFYAGFVVAPLLVAAGIGLTQEQTVYVISASLLACGIATLLQCVGIWEVGIRLPVVLGTTITAVGPMIAIGNTSGGGVDGLLAIYGAVIVSGIATLLFAPYYSRLIRFFPPVVTGTVITIIGISLLPVAVSLMGGGDPEAANFGSLQNLLLAGGTLAFIVAIYRVFPGFLSTIAILLGLVVGTAAASLLGIVDFGGVGEARWVQAVVPFHFGWPTFGLAAILSMLVVMLITAVETTGDVFAVGDIVEKPIRRKGIARAIRADGLGTAIGGILNSFPVTTFAGNIGLVRLTRVRSRWVVATAGVFMIAIGFLPKLPAVFAAIPPAVIGAATLALFGTIAVVGIQILSRVDFREESNLVVVAISLGIAIIPISFPEFFADVPEELQIVLGSGIILGTLSAISLNILFNVLAGKKNLVEEVVPTPRAPENLTLGQVNELDREEFARKFRPLYQGNDRIAREAFEEHPFASLYDLRRAFQDVLFASPPERQLELIRTYPDLGTIISMNQAPADSGFSPKEHEIIRSATMWGMLSPESRREQTFAGLNRLSQEEYEAFARMNQAYREKFGFPLIVCVRENTKETILASGKDRLKNSPTQEKATALVEIAKIANLRLLELVEEPADEVVSSMSR</sequence>
<evidence type="ECO:0000256" key="2">
    <source>
        <dbReference type="ARBA" id="ARBA00008821"/>
    </source>
</evidence>
<keyword evidence="8 9" id="KW-0472">Membrane</keyword>
<dbReference type="NCBIfam" id="TIGR00801">
    <property type="entry name" value="ncs2"/>
    <property type="match status" value="1"/>
</dbReference>
<dbReference type="PANTHER" id="PTHR42810:SF4">
    <property type="entry name" value="URIC ACID TRANSPORTER UACT"/>
    <property type="match status" value="1"/>
</dbReference>
<dbReference type="RefSeq" id="WP_320073058.1">
    <property type="nucleotide sequence ID" value="NZ_JAWXXX010000002.1"/>
</dbReference>
<name>A0AB35T5T7_RUBRA</name>
<protein>
    <submittedName>
        <fullName evidence="11">2-oxo-4-hydroxy-4-carboxy-5-ureidoimidazoline decarboxylase</fullName>
        <ecNumber evidence="11">4.1.1.97</ecNumber>
    </submittedName>
</protein>
<feature type="transmembrane region" description="Helical" evidence="9">
    <location>
        <begin position="364"/>
        <end position="382"/>
    </location>
</feature>
<evidence type="ECO:0000256" key="9">
    <source>
        <dbReference type="SAM" id="Phobius"/>
    </source>
</evidence>
<dbReference type="InterPro" id="IPR006043">
    <property type="entry name" value="NCS2"/>
</dbReference>
<feature type="transmembrane region" description="Helical" evidence="9">
    <location>
        <begin position="118"/>
        <end position="139"/>
    </location>
</feature>
<dbReference type="InterPro" id="IPR006042">
    <property type="entry name" value="Xan_ur_permease"/>
</dbReference>
<dbReference type="EMBL" id="JAWXXX010000002">
    <property type="protein sequence ID" value="MDX5895239.1"/>
    <property type="molecule type" value="Genomic_DNA"/>
</dbReference>
<feature type="transmembrane region" description="Helical" evidence="9">
    <location>
        <begin position="35"/>
        <end position="54"/>
    </location>
</feature>
<dbReference type="PROSITE" id="PS01116">
    <property type="entry name" value="XANTH_URACIL_PERMASE"/>
    <property type="match status" value="1"/>
</dbReference>
<dbReference type="GO" id="GO:0042907">
    <property type="term" value="F:xanthine transmembrane transporter activity"/>
    <property type="evidence" value="ECO:0007669"/>
    <property type="project" value="TreeGrafter"/>
</dbReference>
<keyword evidence="6 9" id="KW-0812">Transmembrane</keyword>
<comment type="similarity">
    <text evidence="2">Belongs to the nucleobase:cation symporter-2 (NCS2) (TC 2.A.40) family.</text>
</comment>
<comment type="subcellular location">
    <subcellularLocation>
        <location evidence="1">Cell membrane</location>
        <topology evidence="1">Multi-pass membrane protein</topology>
    </subcellularLocation>
</comment>
<reference evidence="11" key="1">
    <citation type="submission" date="2023-11" db="EMBL/GenBank/DDBJ databases">
        <title>MicrobeMod: A computational toolkit for identifying prokaryotic methylation and restriction-modification with nanopore sequencing.</title>
        <authorList>
            <person name="Crits-Christoph A."/>
            <person name="Kang S.C."/>
            <person name="Lee H."/>
            <person name="Ostrov N."/>
        </authorList>
    </citation>
    <scope>NUCLEOTIDE SEQUENCE</scope>
    <source>
        <strain evidence="11">ATCC 51242</strain>
    </source>
</reference>
<proteinExistence type="inferred from homology"/>
<dbReference type="PANTHER" id="PTHR42810">
    <property type="entry name" value="PURINE PERMEASE C1399.01C-RELATED"/>
    <property type="match status" value="1"/>
</dbReference>
<dbReference type="AlphaFoldDB" id="A0AB35T5T7"/>
<dbReference type="InterPro" id="IPR018020">
    <property type="entry name" value="OHCU_decarboxylase"/>
</dbReference>
<dbReference type="Pfam" id="PF09349">
    <property type="entry name" value="OHCU_decarbox"/>
    <property type="match status" value="1"/>
</dbReference>
<keyword evidence="11" id="KW-0456">Lyase</keyword>
<feature type="transmembrane region" description="Helical" evidence="9">
    <location>
        <begin position="221"/>
        <end position="243"/>
    </location>
</feature>
<dbReference type="Proteomes" id="UP001281130">
    <property type="component" value="Unassembled WGS sequence"/>
</dbReference>
<feature type="transmembrane region" description="Helical" evidence="9">
    <location>
        <begin position="306"/>
        <end position="324"/>
    </location>
</feature>
<evidence type="ECO:0000256" key="3">
    <source>
        <dbReference type="ARBA" id="ARBA00022448"/>
    </source>
</evidence>
<keyword evidence="5" id="KW-0659">Purine metabolism</keyword>
<dbReference type="GO" id="GO:0005886">
    <property type="term" value="C:plasma membrane"/>
    <property type="evidence" value="ECO:0007669"/>
    <property type="project" value="UniProtKB-SubCell"/>
</dbReference>
<evidence type="ECO:0000256" key="5">
    <source>
        <dbReference type="ARBA" id="ARBA00022631"/>
    </source>
</evidence>
<dbReference type="NCBIfam" id="NF037981">
    <property type="entry name" value="NCS2_1"/>
    <property type="match status" value="1"/>
</dbReference>
<evidence type="ECO:0000256" key="6">
    <source>
        <dbReference type="ARBA" id="ARBA00022692"/>
    </source>
</evidence>
<dbReference type="NCBIfam" id="TIGR03173">
    <property type="entry name" value="pbuX"/>
    <property type="match status" value="1"/>
</dbReference>
<feature type="domain" description="Oxo-4-hydroxy-4-carboxy-5-ureidoimidazoline decarboxylase" evidence="10">
    <location>
        <begin position="444"/>
        <end position="621"/>
    </location>
</feature>
<accession>A0AB35T5T7</accession>
<dbReference type="GO" id="GO:0000255">
    <property type="term" value="P:allantoin metabolic process"/>
    <property type="evidence" value="ECO:0007669"/>
    <property type="project" value="InterPro"/>
</dbReference>
<dbReference type="Gene3D" id="1.10.3330.10">
    <property type="entry name" value="Oxo-4-hydroxy-4-carboxy-5-ureidoimidazoline decarboxylase"/>
    <property type="match status" value="1"/>
</dbReference>
<gene>
    <name evidence="11" type="primary">uraD</name>
    <name evidence="11" type="ORF">SIL72_14520</name>
</gene>
<evidence type="ECO:0000256" key="7">
    <source>
        <dbReference type="ARBA" id="ARBA00022989"/>
    </source>
</evidence>
<dbReference type="GO" id="GO:0006144">
    <property type="term" value="P:purine nucleobase metabolic process"/>
    <property type="evidence" value="ECO:0007669"/>
    <property type="project" value="UniProtKB-KW"/>
</dbReference>
<comment type="caution">
    <text evidence="11">The sequence shown here is derived from an EMBL/GenBank/DDBJ whole genome shotgun (WGS) entry which is preliminary data.</text>
</comment>
<dbReference type="Pfam" id="PF00860">
    <property type="entry name" value="Xan_ur_permease"/>
    <property type="match status" value="1"/>
</dbReference>
<feature type="transmembrane region" description="Helical" evidence="9">
    <location>
        <begin position="330"/>
        <end position="352"/>
    </location>
</feature>
<dbReference type="InterPro" id="IPR017588">
    <property type="entry name" value="UacT-like"/>
</dbReference>
<keyword evidence="4" id="KW-1003">Cell membrane</keyword>
<dbReference type="InterPro" id="IPR036778">
    <property type="entry name" value="OHCU_decarboxylase_sf"/>
</dbReference>
<evidence type="ECO:0000313" key="11">
    <source>
        <dbReference type="EMBL" id="MDX5895239.1"/>
    </source>
</evidence>